<accession>K6VJX1</accession>
<feature type="non-terminal residue" evidence="2">
    <location>
        <position position="1"/>
    </location>
</feature>
<keyword evidence="3" id="KW-1185">Reference proteome</keyword>
<dbReference type="RefSeq" id="XP_004227950.1">
    <property type="nucleotide sequence ID" value="XM_004227902.1"/>
</dbReference>
<organism evidence="2 3">
    <name type="scientific">Plasmodium cynomolgi (strain B)</name>
    <dbReference type="NCBI Taxonomy" id="1120755"/>
    <lineage>
        <taxon>Eukaryota</taxon>
        <taxon>Sar</taxon>
        <taxon>Alveolata</taxon>
        <taxon>Apicomplexa</taxon>
        <taxon>Aconoidasida</taxon>
        <taxon>Haemosporida</taxon>
        <taxon>Plasmodiidae</taxon>
        <taxon>Plasmodium</taxon>
        <taxon>Plasmodium (Plasmodium)</taxon>
    </lineage>
</organism>
<evidence type="ECO:0000256" key="1">
    <source>
        <dbReference type="SAM" id="MobiDB-lite"/>
    </source>
</evidence>
<dbReference type="AlphaFoldDB" id="K6VJX1"/>
<dbReference type="KEGG" id="pcy:PCYB_004810"/>
<dbReference type="Proteomes" id="UP000006319">
    <property type="component" value="Unassembled WGS sequence"/>
</dbReference>
<dbReference type="Pfam" id="PF05795">
    <property type="entry name" value="Plasmodium_Vir"/>
    <property type="match status" value="1"/>
</dbReference>
<name>K6VJX1_PLACD</name>
<dbReference type="GeneID" id="14696274"/>
<protein>
    <recommendedName>
        <fullName evidence="4">CYIR protein</fullName>
    </recommendedName>
</protein>
<reference evidence="2 3" key="1">
    <citation type="journal article" date="2012" name="Nat. Genet.">
        <title>Plasmodium cynomolgi genome sequences provide insight into Plasmodium vivax and the monkey malaria clade.</title>
        <authorList>
            <person name="Tachibana S."/>
            <person name="Sullivan S.A."/>
            <person name="Kawai S."/>
            <person name="Nakamura S."/>
            <person name="Kim H.R."/>
            <person name="Goto N."/>
            <person name="Arisue N."/>
            <person name="Palacpac N.M.Q."/>
            <person name="Honma H."/>
            <person name="Yagi M."/>
            <person name="Tougan T."/>
            <person name="Katakai Y."/>
            <person name="Kaneko O."/>
            <person name="Mita T."/>
            <person name="Kita K."/>
            <person name="Yasutomi Y."/>
            <person name="Sutton P.L."/>
            <person name="Shakhbatyan R."/>
            <person name="Horii T."/>
            <person name="Yasunaga T."/>
            <person name="Barnwell J.W."/>
            <person name="Escalante A.A."/>
            <person name="Carlton J.M."/>
            <person name="Tanabe K."/>
        </authorList>
    </citation>
    <scope>NUCLEOTIDE SEQUENCE [LARGE SCALE GENOMIC DNA]</scope>
    <source>
        <strain evidence="2 3">B</strain>
    </source>
</reference>
<evidence type="ECO:0000313" key="3">
    <source>
        <dbReference type="Proteomes" id="UP000006319"/>
    </source>
</evidence>
<evidence type="ECO:0008006" key="4">
    <source>
        <dbReference type="Google" id="ProtNLM"/>
    </source>
</evidence>
<proteinExistence type="predicted"/>
<dbReference type="EMBL" id="DF157695">
    <property type="protein sequence ID" value="GAB69732.1"/>
    <property type="molecule type" value="Genomic_DNA"/>
</dbReference>
<gene>
    <name evidence="2" type="ORF">PCYB_004810</name>
</gene>
<dbReference type="InterPro" id="IPR008780">
    <property type="entry name" value="Plasmodium_Vir"/>
</dbReference>
<feature type="region of interest" description="Disordered" evidence="1">
    <location>
        <begin position="240"/>
        <end position="268"/>
    </location>
</feature>
<sequence length="323" mass="37419">NLILYKLYDVLNREGIKDKDIPYCKGKQTKFNGYNYLYELCKMFEKNLRELPTIMSEETDKNEQCRYLIFWLNDQMRKKFNLYKDTNININLIMQQFSSVSHLVNNDLSNNQCKYYYMRDITMELWKKWKDLYNYIRNKNEIEKIIVTDKKLCKIYKSYHTYITSIYADYQKECCNGSKVRCPLFLKFDNWCYENDILTKLKCNESDEIVTHPVNTGIYNATQSGEAVGIVAKQGGLELEERGSSGSQGESGPLSRVEPKSSTGVGILTDSDNMVSGPIRVASQSILNKNVGTIGATLAGSTLFTLMMYKVKKHILNKSYHFT</sequence>
<dbReference type="VEuPathDB" id="PlasmoDB:PCYB_004810"/>
<evidence type="ECO:0000313" key="2">
    <source>
        <dbReference type="EMBL" id="GAB69732.1"/>
    </source>
</evidence>